<dbReference type="Gene3D" id="2.40.50.100">
    <property type="match status" value="1"/>
</dbReference>
<protein>
    <submittedName>
        <fullName evidence="1">Uncharacterized protein</fullName>
    </submittedName>
</protein>
<dbReference type="PATRIC" id="fig|1423749.3.peg.770"/>
<dbReference type="AlphaFoldDB" id="A0A0R1VDX4"/>
<gene>
    <name evidence="1" type="ORF">FC60_GL000766</name>
</gene>
<dbReference type="InterPro" id="IPR011053">
    <property type="entry name" value="Single_hybrid_motif"/>
</dbReference>
<dbReference type="Pfam" id="PF01597">
    <property type="entry name" value="GCV_H"/>
    <property type="match status" value="1"/>
</dbReference>
<keyword evidence="2" id="KW-1185">Reference proteome</keyword>
<dbReference type="InterPro" id="IPR033753">
    <property type="entry name" value="GCV_H/Fam206"/>
</dbReference>
<dbReference type="SUPFAM" id="SSF51230">
    <property type="entry name" value="Single hybrid motif"/>
    <property type="match status" value="1"/>
</dbReference>
<comment type="caution">
    <text evidence="1">The sequence shown here is derived from an EMBL/GenBank/DDBJ whole genome shotgun (WGS) entry which is preliminary data.</text>
</comment>
<organism evidence="1 2">
    <name type="scientific">Limosilactobacillus gastricus DSM 16045</name>
    <dbReference type="NCBI Taxonomy" id="1423749"/>
    <lineage>
        <taxon>Bacteria</taxon>
        <taxon>Bacillati</taxon>
        <taxon>Bacillota</taxon>
        <taxon>Bacilli</taxon>
        <taxon>Lactobacillales</taxon>
        <taxon>Lactobacillaceae</taxon>
        <taxon>Limosilactobacillus</taxon>
    </lineage>
</organism>
<reference evidence="1 2" key="1">
    <citation type="journal article" date="2015" name="Genome Announc.">
        <title>Expanding the biotechnology potential of lactobacilli through comparative genomics of 213 strains and associated genera.</title>
        <authorList>
            <person name="Sun Z."/>
            <person name="Harris H.M."/>
            <person name="McCann A."/>
            <person name="Guo C."/>
            <person name="Argimon S."/>
            <person name="Zhang W."/>
            <person name="Yang X."/>
            <person name="Jeffery I.B."/>
            <person name="Cooney J.C."/>
            <person name="Kagawa T.F."/>
            <person name="Liu W."/>
            <person name="Song Y."/>
            <person name="Salvetti E."/>
            <person name="Wrobel A."/>
            <person name="Rasinkangas P."/>
            <person name="Parkhill J."/>
            <person name="Rea M.C."/>
            <person name="O'Sullivan O."/>
            <person name="Ritari J."/>
            <person name="Douillard F.P."/>
            <person name="Paul Ross R."/>
            <person name="Yang R."/>
            <person name="Briner A.E."/>
            <person name="Felis G.E."/>
            <person name="de Vos W.M."/>
            <person name="Barrangou R."/>
            <person name="Klaenhammer T.R."/>
            <person name="Caufield P.W."/>
            <person name="Cui Y."/>
            <person name="Zhang H."/>
            <person name="O'Toole P.W."/>
        </authorList>
    </citation>
    <scope>NUCLEOTIDE SEQUENCE [LARGE SCALE GENOMIC DNA]</scope>
    <source>
        <strain evidence="1 2">DSM 16045</strain>
    </source>
</reference>
<sequence>MTRKLAHPWWQRERDQIVEIGLTPEALDYLKKINFIDGPLVGAQVRSTWPCLQVEASSTNTDLTLPVSGTILAKNEQVLNQWQPKISQQTWLYQIKPYA</sequence>
<dbReference type="Proteomes" id="UP000051739">
    <property type="component" value="Unassembled WGS sequence"/>
</dbReference>
<name>A0A0R1VDX4_9LACO</name>
<evidence type="ECO:0000313" key="1">
    <source>
        <dbReference type="EMBL" id="KRM03445.1"/>
    </source>
</evidence>
<proteinExistence type="predicted"/>
<dbReference type="EMBL" id="AZFN01000002">
    <property type="protein sequence ID" value="KRM03445.1"/>
    <property type="molecule type" value="Genomic_DNA"/>
</dbReference>
<accession>A0A0R1VDX4</accession>
<evidence type="ECO:0000313" key="2">
    <source>
        <dbReference type="Proteomes" id="UP000051739"/>
    </source>
</evidence>
<dbReference type="RefSeq" id="WP_056936644.1">
    <property type="nucleotide sequence ID" value="NZ_AZFN01000002.1"/>
</dbReference>